<reference evidence="3" key="1">
    <citation type="submission" date="2024-05" db="EMBL/GenBank/DDBJ databases">
        <title>Whole genome shotgun sequence of Streptomyces violascens NBRC 12920.</title>
        <authorList>
            <person name="Komaki H."/>
            <person name="Tamura T."/>
        </authorList>
    </citation>
    <scope>NUCLEOTIDE SEQUENCE</scope>
    <source>
        <strain evidence="3">NBRC 12920</strain>
    </source>
</reference>
<organism evidence="3 4">
    <name type="scientific">Streptomyces violascens</name>
    <dbReference type="NCBI Taxonomy" id="67381"/>
    <lineage>
        <taxon>Bacteria</taxon>
        <taxon>Bacillati</taxon>
        <taxon>Actinomycetota</taxon>
        <taxon>Actinomycetes</taxon>
        <taxon>Kitasatosporales</taxon>
        <taxon>Streptomycetaceae</taxon>
        <taxon>Streptomyces</taxon>
    </lineage>
</organism>
<evidence type="ECO:0000256" key="1">
    <source>
        <dbReference type="SAM" id="MobiDB-lite"/>
    </source>
</evidence>
<comment type="caution">
    <text evidence="3">The sequence shown here is derived from an EMBL/GenBank/DDBJ whole genome shotgun (WGS) entry which is preliminary data.</text>
</comment>
<feature type="region of interest" description="Disordered" evidence="1">
    <location>
        <begin position="1"/>
        <end position="42"/>
    </location>
</feature>
<accession>A0ABQ3QXG8</accession>
<keyword evidence="4" id="KW-1185">Reference proteome</keyword>
<evidence type="ECO:0000313" key="3">
    <source>
        <dbReference type="EMBL" id="GHI41899.1"/>
    </source>
</evidence>
<feature type="transmembrane region" description="Helical" evidence="2">
    <location>
        <begin position="142"/>
        <end position="161"/>
    </location>
</feature>
<proteinExistence type="predicted"/>
<keyword evidence="2" id="KW-0472">Membrane</keyword>
<dbReference type="RefSeq" id="WP_189963401.1">
    <property type="nucleotide sequence ID" value="NZ_BMUA01000008.1"/>
</dbReference>
<keyword evidence="2" id="KW-1133">Transmembrane helix</keyword>
<feature type="compositionally biased region" description="Pro residues" evidence="1">
    <location>
        <begin position="24"/>
        <end position="42"/>
    </location>
</feature>
<protein>
    <submittedName>
        <fullName evidence="3">Uncharacterized protein</fullName>
    </submittedName>
</protein>
<evidence type="ECO:0000313" key="4">
    <source>
        <dbReference type="Proteomes" id="UP001050808"/>
    </source>
</evidence>
<dbReference type="EMBL" id="BNDY01000017">
    <property type="protein sequence ID" value="GHI41899.1"/>
    <property type="molecule type" value="Genomic_DNA"/>
</dbReference>
<sequence>MSQPIEPTRIIPPGVHIPTLLSAAPPPPPPPPPPAPTWYSMPEPPPPAPLEVRVTVDLVHPAPEPEPARDWSWLWAWLRPVQTILTAGIAALPVLPGGHSLISGWAEALHQCRTEASTGGAYALAVVALAVTLLLDRSRRWWARTLLVTAVLGGTGAMSWFDPVTALTGVTR</sequence>
<gene>
    <name evidence="3" type="ORF">Sviol_63070</name>
</gene>
<keyword evidence="2" id="KW-0812">Transmembrane</keyword>
<dbReference type="Proteomes" id="UP001050808">
    <property type="component" value="Unassembled WGS sequence"/>
</dbReference>
<feature type="transmembrane region" description="Helical" evidence="2">
    <location>
        <begin position="119"/>
        <end position="135"/>
    </location>
</feature>
<name>A0ABQ3QXG8_9ACTN</name>
<evidence type="ECO:0000256" key="2">
    <source>
        <dbReference type="SAM" id="Phobius"/>
    </source>
</evidence>